<dbReference type="Proteomes" id="UP001197114">
    <property type="component" value="Unassembled WGS sequence"/>
</dbReference>
<evidence type="ECO:0000256" key="1">
    <source>
        <dbReference type="SAM" id="SignalP"/>
    </source>
</evidence>
<keyword evidence="1" id="KW-0732">Signal</keyword>
<evidence type="ECO:0000313" key="3">
    <source>
        <dbReference type="Proteomes" id="UP001197114"/>
    </source>
</evidence>
<reference evidence="2 3" key="1">
    <citation type="submission" date="2019-11" db="EMBL/GenBank/DDBJ databases">
        <authorList>
            <person name="Ay H."/>
        </authorList>
    </citation>
    <scope>NUCLEOTIDE SEQUENCE [LARGE SCALE GENOMIC DNA]</scope>
    <source>
        <strain evidence="2 3">BG9H</strain>
    </source>
</reference>
<organism evidence="2 3">
    <name type="scientific">Streptomyces anatolicus</name>
    <dbReference type="NCBI Taxonomy" id="2675858"/>
    <lineage>
        <taxon>Bacteria</taxon>
        <taxon>Bacillati</taxon>
        <taxon>Actinomycetota</taxon>
        <taxon>Actinomycetes</taxon>
        <taxon>Kitasatosporales</taxon>
        <taxon>Streptomycetaceae</taxon>
        <taxon>Streptomyces</taxon>
    </lineage>
</organism>
<proteinExistence type="predicted"/>
<accession>A0ABS6YPG0</accession>
<name>A0ABS6YPG0_9ACTN</name>
<dbReference type="EMBL" id="WMBF01000177">
    <property type="protein sequence ID" value="MBW5423321.1"/>
    <property type="molecule type" value="Genomic_DNA"/>
</dbReference>
<keyword evidence="3" id="KW-1185">Reference proteome</keyword>
<comment type="caution">
    <text evidence="2">The sequence shown here is derived from an EMBL/GenBank/DDBJ whole genome shotgun (WGS) entry which is preliminary data.</text>
</comment>
<evidence type="ECO:0000313" key="2">
    <source>
        <dbReference type="EMBL" id="MBW5423321.1"/>
    </source>
</evidence>
<sequence length="127" mass="13733">MLRPPLAAAALSVATAVCLTGAAPTAARTAPVAGEPGQASVRAAERKAVQDYHCGVLRDFKPPTFVSVSCWAGGSPMKFFRAVADCTNGRVYGEWAQTNNYVYRKTSTARCAPGTRLTRHETEWRDW</sequence>
<protein>
    <recommendedName>
        <fullName evidence="4">Secreted protein</fullName>
    </recommendedName>
</protein>
<feature type="chain" id="PRO_5046111653" description="Secreted protein" evidence="1">
    <location>
        <begin position="23"/>
        <end position="127"/>
    </location>
</feature>
<evidence type="ECO:0008006" key="4">
    <source>
        <dbReference type="Google" id="ProtNLM"/>
    </source>
</evidence>
<dbReference type="RefSeq" id="WP_219689702.1">
    <property type="nucleotide sequence ID" value="NZ_WMBF01000177.1"/>
</dbReference>
<feature type="signal peptide" evidence="1">
    <location>
        <begin position="1"/>
        <end position="22"/>
    </location>
</feature>
<gene>
    <name evidence="2" type="ORF">GKQ77_17405</name>
</gene>